<dbReference type="Pfam" id="PF04542">
    <property type="entry name" value="Sigma70_r2"/>
    <property type="match status" value="1"/>
</dbReference>
<comment type="similarity">
    <text evidence="1">Belongs to the sigma-70 factor family. ECF subfamily.</text>
</comment>
<keyword evidence="5" id="KW-0804">Transcription</keyword>
<dbReference type="AlphaFoldDB" id="A0A438B8D2"/>
<dbReference type="CDD" id="cd06171">
    <property type="entry name" value="Sigma70_r4"/>
    <property type="match status" value="1"/>
</dbReference>
<protein>
    <submittedName>
        <fullName evidence="8">Sigma-70 family RNA polymerase sigma factor</fullName>
    </submittedName>
</protein>
<dbReference type="InterPro" id="IPR007627">
    <property type="entry name" value="RNA_pol_sigma70_r2"/>
</dbReference>
<dbReference type="Proteomes" id="UP000286208">
    <property type="component" value="Unassembled WGS sequence"/>
</dbReference>
<evidence type="ECO:0000256" key="4">
    <source>
        <dbReference type="ARBA" id="ARBA00023125"/>
    </source>
</evidence>
<dbReference type="InterPro" id="IPR013325">
    <property type="entry name" value="RNA_pol_sigma_r2"/>
</dbReference>
<dbReference type="GO" id="GO:0016987">
    <property type="term" value="F:sigma factor activity"/>
    <property type="evidence" value="ECO:0007669"/>
    <property type="project" value="UniProtKB-KW"/>
</dbReference>
<dbReference type="InterPro" id="IPR036388">
    <property type="entry name" value="WH-like_DNA-bd_sf"/>
</dbReference>
<sequence>MTDGELLAACREGDGTAFAELVGRYRHRLWSICFRVTGNREDAEEAVQDALTSAWQNLHKFRGEAKVSTWLYRIAANAALAVVRKRKDALAADPDMIELEDPAPLTADRVADVDAVRRALAELPEDFRVAIVLREFAELPYADIAEHQGVPVATVKTRINRARKQLIAHLAPTRAT</sequence>
<keyword evidence="4" id="KW-0238">DNA-binding</keyword>
<accession>A0A438B8D2</accession>
<evidence type="ECO:0000313" key="9">
    <source>
        <dbReference type="Proteomes" id="UP000286208"/>
    </source>
</evidence>
<dbReference type="InterPro" id="IPR039425">
    <property type="entry name" value="RNA_pol_sigma-70-like"/>
</dbReference>
<dbReference type="GO" id="GO:0006352">
    <property type="term" value="P:DNA-templated transcription initiation"/>
    <property type="evidence" value="ECO:0007669"/>
    <property type="project" value="InterPro"/>
</dbReference>
<keyword evidence="3" id="KW-0731">Sigma factor</keyword>
<dbReference type="InterPro" id="IPR014284">
    <property type="entry name" value="RNA_pol_sigma-70_dom"/>
</dbReference>
<reference evidence="8 9" key="1">
    <citation type="submission" date="2018-11" db="EMBL/GenBank/DDBJ databases">
        <title>Rhodococcus spongicola sp. nov. and Rhodococcus xishaensis sp. nov. from marine sponges.</title>
        <authorList>
            <person name="Li L."/>
            <person name="Lin H.W."/>
        </authorList>
    </citation>
    <scope>NUCLEOTIDE SEQUENCE [LARGE SCALE GENOMIC DNA]</scope>
    <source>
        <strain evidence="8 9">CCTCC AB2014297</strain>
    </source>
</reference>
<proteinExistence type="inferred from homology"/>
<gene>
    <name evidence="8" type="ORF">EGT67_22055</name>
</gene>
<keyword evidence="9" id="KW-1185">Reference proteome</keyword>
<comment type="caution">
    <text evidence="8">The sequence shown here is derived from an EMBL/GenBank/DDBJ whole genome shotgun (WGS) entry which is preliminary data.</text>
</comment>
<dbReference type="PANTHER" id="PTHR43133:SF51">
    <property type="entry name" value="RNA POLYMERASE SIGMA FACTOR"/>
    <property type="match status" value="1"/>
</dbReference>
<name>A0A438B8D2_9NOCA</name>
<organism evidence="8 9">
    <name type="scientific">Prescottella agglutinans</name>
    <dbReference type="NCBI Taxonomy" id="1644129"/>
    <lineage>
        <taxon>Bacteria</taxon>
        <taxon>Bacillati</taxon>
        <taxon>Actinomycetota</taxon>
        <taxon>Actinomycetes</taxon>
        <taxon>Mycobacteriales</taxon>
        <taxon>Nocardiaceae</taxon>
        <taxon>Prescottella</taxon>
    </lineage>
</organism>
<dbReference type="InterPro" id="IPR013324">
    <property type="entry name" value="RNA_pol_sigma_r3/r4-like"/>
</dbReference>
<dbReference type="SUPFAM" id="SSF88659">
    <property type="entry name" value="Sigma3 and sigma4 domains of RNA polymerase sigma factors"/>
    <property type="match status" value="1"/>
</dbReference>
<dbReference type="OrthoDB" id="5244716at2"/>
<keyword evidence="2" id="KW-0805">Transcription regulation</keyword>
<evidence type="ECO:0000313" key="8">
    <source>
        <dbReference type="EMBL" id="RVW07247.1"/>
    </source>
</evidence>
<evidence type="ECO:0000256" key="1">
    <source>
        <dbReference type="ARBA" id="ARBA00010641"/>
    </source>
</evidence>
<dbReference type="GO" id="GO:0003677">
    <property type="term" value="F:DNA binding"/>
    <property type="evidence" value="ECO:0007669"/>
    <property type="project" value="UniProtKB-KW"/>
</dbReference>
<dbReference type="SUPFAM" id="SSF88946">
    <property type="entry name" value="Sigma2 domain of RNA polymerase sigma factors"/>
    <property type="match status" value="1"/>
</dbReference>
<evidence type="ECO:0000259" key="6">
    <source>
        <dbReference type="Pfam" id="PF04542"/>
    </source>
</evidence>
<dbReference type="PANTHER" id="PTHR43133">
    <property type="entry name" value="RNA POLYMERASE ECF-TYPE SIGMA FACTO"/>
    <property type="match status" value="1"/>
</dbReference>
<evidence type="ECO:0000259" key="7">
    <source>
        <dbReference type="Pfam" id="PF08281"/>
    </source>
</evidence>
<dbReference type="NCBIfam" id="TIGR02937">
    <property type="entry name" value="sigma70-ECF"/>
    <property type="match status" value="1"/>
</dbReference>
<dbReference type="RefSeq" id="WP_127918243.1">
    <property type="nucleotide sequence ID" value="NZ_RKLP01000013.1"/>
</dbReference>
<dbReference type="InterPro" id="IPR013249">
    <property type="entry name" value="RNA_pol_sigma70_r4_t2"/>
</dbReference>
<feature type="domain" description="RNA polymerase sigma factor 70 region 4 type 2" evidence="7">
    <location>
        <begin position="115"/>
        <end position="166"/>
    </location>
</feature>
<evidence type="ECO:0000256" key="2">
    <source>
        <dbReference type="ARBA" id="ARBA00023015"/>
    </source>
</evidence>
<dbReference type="EMBL" id="RKLP01000013">
    <property type="protein sequence ID" value="RVW07247.1"/>
    <property type="molecule type" value="Genomic_DNA"/>
</dbReference>
<dbReference type="Gene3D" id="1.10.1740.10">
    <property type="match status" value="1"/>
</dbReference>
<dbReference type="Gene3D" id="1.10.10.10">
    <property type="entry name" value="Winged helix-like DNA-binding domain superfamily/Winged helix DNA-binding domain"/>
    <property type="match status" value="1"/>
</dbReference>
<dbReference type="Pfam" id="PF08281">
    <property type="entry name" value="Sigma70_r4_2"/>
    <property type="match status" value="1"/>
</dbReference>
<evidence type="ECO:0000256" key="5">
    <source>
        <dbReference type="ARBA" id="ARBA00023163"/>
    </source>
</evidence>
<evidence type="ECO:0000256" key="3">
    <source>
        <dbReference type="ARBA" id="ARBA00023082"/>
    </source>
</evidence>
<feature type="domain" description="RNA polymerase sigma-70 region 2" evidence="6">
    <location>
        <begin position="21"/>
        <end position="87"/>
    </location>
</feature>